<dbReference type="KEGG" id="msei:MSEDJ_51550"/>
<dbReference type="RefSeq" id="WP_163800607.1">
    <property type="nucleotide sequence ID" value="NZ_AP022588.1"/>
</dbReference>
<protein>
    <submittedName>
        <fullName evidence="1">MxaD family protein</fullName>
    </submittedName>
</protein>
<dbReference type="InterPro" id="IPR019587">
    <property type="entry name" value="Polyketide_cyclase/dehydratase"/>
</dbReference>
<sequence length="148" mass="15754">MAEISRRRTIAASQQDVWDVLADFGALATWVDDADHSSILRHGADGLLGTSRRVQMGRNALVETITVADAPHTIGYDIVGLPSLAGRLNNRWTLRPSTGATEVTLTSTVSPVGGPLGRIVAAAVSRVMARKSDAMLDGLARRLEDNHG</sequence>
<accession>A0A7I7QXE4</accession>
<dbReference type="SUPFAM" id="SSF55961">
    <property type="entry name" value="Bet v1-like"/>
    <property type="match status" value="1"/>
</dbReference>
<reference evidence="1 2" key="1">
    <citation type="journal article" date="2019" name="Emerg. Microbes Infect.">
        <title>Comprehensive subspecies identification of 175 nontuberculous mycobacteria species based on 7547 genomic profiles.</title>
        <authorList>
            <person name="Matsumoto Y."/>
            <person name="Kinjo T."/>
            <person name="Motooka D."/>
            <person name="Nabeya D."/>
            <person name="Jung N."/>
            <person name="Uechi K."/>
            <person name="Horii T."/>
            <person name="Iida T."/>
            <person name="Fujita J."/>
            <person name="Nakamura S."/>
        </authorList>
    </citation>
    <scope>NUCLEOTIDE SEQUENCE [LARGE SCALE GENOMIC DNA]</scope>
    <source>
        <strain evidence="1 2">JCM 17899</strain>
    </source>
</reference>
<dbReference type="CDD" id="cd07821">
    <property type="entry name" value="PYR_PYL_RCAR_like"/>
    <property type="match status" value="1"/>
</dbReference>
<evidence type="ECO:0000313" key="1">
    <source>
        <dbReference type="EMBL" id="BBY31059.1"/>
    </source>
</evidence>
<dbReference type="AlphaFoldDB" id="A0A7I7QXE4"/>
<dbReference type="InterPro" id="IPR023393">
    <property type="entry name" value="START-like_dom_sf"/>
</dbReference>
<gene>
    <name evidence="1" type="ORF">MSEDJ_51550</name>
</gene>
<organism evidence="1 2">
    <name type="scientific">Mycolicibacterium sediminis</name>
    <dbReference type="NCBI Taxonomy" id="1286180"/>
    <lineage>
        <taxon>Bacteria</taxon>
        <taxon>Bacillati</taxon>
        <taxon>Actinomycetota</taxon>
        <taxon>Actinomycetes</taxon>
        <taxon>Mycobacteriales</taxon>
        <taxon>Mycobacteriaceae</taxon>
        <taxon>Mycolicibacterium</taxon>
    </lineage>
</organism>
<dbReference type="Proteomes" id="UP000467193">
    <property type="component" value="Chromosome"/>
</dbReference>
<name>A0A7I7QXE4_9MYCO</name>
<dbReference type="EMBL" id="AP022588">
    <property type="protein sequence ID" value="BBY31059.1"/>
    <property type="molecule type" value="Genomic_DNA"/>
</dbReference>
<dbReference type="Pfam" id="PF10604">
    <property type="entry name" value="Polyketide_cyc2"/>
    <property type="match status" value="1"/>
</dbReference>
<dbReference type="Gene3D" id="3.30.530.20">
    <property type="match status" value="1"/>
</dbReference>
<evidence type="ECO:0000313" key="2">
    <source>
        <dbReference type="Proteomes" id="UP000467193"/>
    </source>
</evidence>
<proteinExistence type="predicted"/>
<keyword evidence="2" id="KW-1185">Reference proteome</keyword>